<sequence>MKAEEQIHSLGETLAETMCLTFKSKDEITSLPVCREAAVLRRANSEGFAKLLFQNQVLCKSIIADWDYINKNENVMLMFTKSMFFEKCVYLCWCMVIQDPVMYLDDDPVLYTQIDKNTYEEFAKSGDSVAYVVWPALFLHKGGPLLYKGVVQAYWKKEEDIDE</sequence>
<evidence type="ECO:0000259" key="1">
    <source>
        <dbReference type="Pfam" id="PF16026"/>
    </source>
</evidence>
<dbReference type="AlphaFoldDB" id="A0A6J8EKF4"/>
<protein>
    <recommendedName>
        <fullName evidence="1">Mitochondria-eating protein C-terminal domain-containing protein</fullName>
    </recommendedName>
</protein>
<dbReference type="Pfam" id="PF16026">
    <property type="entry name" value="MIEAP"/>
    <property type="match status" value="1"/>
</dbReference>
<dbReference type="EMBL" id="CACVKT020009197">
    <property type="protein sequence ID" value="CAC5420928.1"/>
    <property type="molecule type" value="Genomic_DNA"/>
</dbReference>
<accession>A0A6J8EKF4</accession>
<name>A0A6J8EKF4_MYTCO</name>
<organism evidence="2 3">
    <name type="scientific">Mytilus coruscus</name>
    <name type="common">Sea mussel</name>
    <dbReference type="NCBI Taxonomy" id="42192"/>
    <lineage>
        <taxon>Eukaryota</taxon>
        <taxon>Metazoa</taxon>
        <taxon>Spiralia</taxon>
        <taxon>Lophotrochozoa</taxon>
        <taxon>Mollusca</taxon>
        <taxon>Bivalvia</taxon>
        <taxon>Autobranchia</taxon>
        <taxon>Pteriomorphia</taxon>
        <taxon>Mytilida</taxon>
        <taxon>Mytiloidea</taxon>
        <taxon>Mytilidae</taxon>
        <taxon>Mytilinae</taxon>
        <taxon>Mytilus</taxon>
    </lineage>
</organism>
<evidence type="ECO:0000313" key="3">
    <source>
        <dbReference type="Proteomes" id="UP000507470"/>
    </source>
</evidence>
<evidence type="ECO:0000313" key="2">
    <source>
        <dbReference type="EMBL" id="CAC5420928.1"/>
    </source>
</evidence>
<keyword evidence="3" id="KW-1185">Reference proteome</keyword>
<feature type="domain" description="Mitochondria-eating protein C-terminal" evidence="1">
    <location>
        <begin position="4"/>
        <end position="152"/>
    </location>
</feature>
<proteinExistence type="predicted"/>
<dbReference type="OrthoDB" id="6108253at2759"/>
<gene>
    <name evidence="2" type="ORF">MCOR_53106</name>
</gene>
<reference evidence="2 3" key="1">
    <citation type="submission" date="2020-06" db="EMBL/GenBank/DDBJ databases">
        <authorList>
            <person name="Li R."/>
            <person name="Bekaert M."/>
        </authorList>
    </citation>
    <scope>NUCLEOTIDE SEQUENCE [LARGE SCALE GENOMIC DNA]</scope>
    <source>
        <strain evidence="3">wild</strain>
    </source>
</reference>
<dbReference type="Proteomes" id="UP000507470">
    <property type="component" value="Unassembled WGS sequence"/>
</dbReference>
<dbReference type="InterPro" id="IPR031981">
    <property type="entry name" value="MIEAP_C"/>
</dbReference>